<comment type="caution">
    <text evidence="1">The sequence shown here is derived from an EMBL/GenBank/DDBJ whole genome shotgun (WGS) entry which is preliminary data.</text>
</comment>
<gene>
    <name evidence="1" type="primary">kraken</name>
    <name evidence="1" type="ORF">CEXT_423141</name>
</gene>
<reference evidence="1 2" key="1">
    <citation type="submission" date="2021-06" db="EMBL/GenBank/DDBJ databases">
        <title>Caerostris extrusa draft genome.</title>
        <authorList>
            <person name="Kono N."/>
            <person name="Arakawa K."/>
        </authorList>
    </citation>
    <scope>NUCLEOTIDE SEQUENCE [LARGE SCALE GENOMIC DNA]</scope>
</reference>
<proteinExistence type="predicted"/>
<dbReference type="GO" id="GO:0016787">
    <property type="term" value="F:hydrolase activity"/>
    <property type="evidence" value="ECO:0007669"/>
    <property type="project" value="UniProtKB-KW"/>
</dbReference>
<dbReference type="Proteomes" id="UP001054945">
    <property type="component" value="Unassembled WGS sequence"/>
</dbReference>
<keyword evidence="2" id="KW-1185">Reference proteome</keyword>
<evidence type="ECO:0000313" key="1">
    <source>
        <dbReference type="EMBL" id="GIY72843.1"/>
    </source>
</evidence>
<dbReference type="AlphaFoldDB" id="A0AAV4VTN1"/>
<name>A0AAV4VTN1_CAEEX</name>
<dbReference type="EMBL" id="BPLR01014997">
    <property type="protein sequence ID" value="GIY72843.1"/>
    <property type="molecule type" value="Genomic_DNA"/>
</dbReference>
<keyword evidence="1" id="KW-0378">Hydrolase</keyword>
<organism evidence="1 2">
    <name type="scientific">Caerostris extrusa</name>
    <name type="common">Bark spider</name>
    <name type="synonym">Caerostris bankana</name>
    <dbReference type="NCBI Taxonomy" id="172846"/>
    <lineage>
        <taxon>Eukaryota</taxon>
        <taxon>Metazoa</taxon>
        <taxon>Ecdysozoa</taxon>
        <taxon>Arthropoda</taxon>
        <taxon>Chelicerata</taxon>
        <taxon>Arachnida</taxon>
        <taxon>Araneae</taxon>
        <taxon>Araneomorphae</taxon>
        <taxon>Entelegynae</taxon>
        <taxon>Araneoidea</taxon>
        <taxon>Araneidae</taxon>
        <taxon>Caerostris</taxon>
    </lineage>
</organism>
<sequence>MQTIIKELIQFERKLSKPAPVYSPEIIRKRLVDGLYNQVKPEYIDCLLKRGSQPSKCGKGVVFSRDIRLQIESSFRKLSHDTLMGYLKIYIVIY</sequence>
<evidence type="ECO:0000313" key="2">
    <source>
        <dbReference type="Proteomes" id="UP001054945"/>
    </source>
</evidence>
<accession>A0AAV4VTN1</accession>
<protein>
    <submittedName>
        <fullName evidence="1">Serine hydrolase</fullName>
    </submittedName>
</protein>